<organism evidence="2 3">
    <name type="scientific">Fusarium coffeatum</name>
    <dbReference type="NCBI Taxonomy" id="231269"/>
    <lineage>
        <taxon>Eukaryota</taxon>
        <taxon>Fungi</taxon>
        <taxon>Dikarya</taxon>
        <taxon>Ascomycota</taxon>
        <taxon>Pezizomycotina</taxon>
        <taxon>Sordariomycetes</taxon>
        <taxon>Hypocreomycetidae</taxon>
        <taxon>Hypocreales</taxon>
        <taxon>Nectriaceae</taxon>
        <taxon>Fusarium</taxon>
        <taxon>Fusarium incarnatum-equiseti species complex</taxon>
    </lineage>
</organism>
<evidence type="ECO:0000313" key="2">
    <source>
        <dbReference type="EMBL" id="RBR03855.1"/>
    </source>
</evidence>
<accession>A0A366QIN0</accession>
<dbReference type="GeneID" id="42001091"/>
<protein>
    <submittedName>
        <fullName evidence="2">Uncharacterized protein</fullName>
    </submittedName>
</protein>
<dbReference type="Pfam" id="PF13489">
    <property type="entry name" value="Methyltransf_23"/>
    <property type="match status" value="1"/>
</dbReference>
<dbReference type="Proteomes" id="UP000253153">
    <property type="component" value="Unassembled WGS sequence"/>
</dbReference>
<dbReference type="CDD" id="cd02440">
    <property type="entry name" value="AdoMet_MTases"/>
    <property type="match status" value="1"/>
</dbReference>
<dbReference type="GO" id="GO:0008168">
    <property type="term" value="F:methyltransferase activity"/>
    <property type="evidence" value="ECO:0007669"/>
    <property type="project" value="TreeGrafter"/>
</dbReference>
<reference evidence="2 3" key="1">
    <citation type="submission" date="2018-06" db="EMBL/GenBank/DDBJ databases">
        <title>Fusarium incarnatum-equiseti species complex species 28.</title>
        <authorList>
            <person name="Gardiner D.M."/>
        </authorList>
    </citation>
    <scope>NUCLEOTIDE SEQUENCE [LARGE SCALE GENOMIC DNA]</scope>
    <source>
        <strain evidence="2 3">FIESC_28</strain>
    </source>
</reference>
<dbReference type="AlphaFoldDB" id="A0A366QIN0"/>
<comment type="caution">
    <text evidence="2">The sequence shown here is derived from an EMBL/GenBank/DDBJ whole genome shotgun (WGS) entry which is preliminary data.</text>
</comment>
<evidence type="ECO:0000256" key="1">
    <source>
        <dbReference type="ARBA" id="ARBA00038158"/>
    </source>
</evidence>
<dbReference type="Gene3D" id="3.40.50.150">
    <property type="entry name" value="Vaccinia Virus protein VP39"/>
    <property type="match status" value="1"/>
</dbReference>
<comment type="similarity">
    <text evidence="1">Belongs to the methyltransferase superfamily. LaeA methyltransferase family.</text>
</comment>
<dbReference type="SUPFAM" id="SSF53335">
    <property type="entry name" value="S-adenosyl-L-methionine-dependent methyltransferases"/>
    <property type="match status" value="1"/>
</dbReference>
<dbReference type="RefSeq" id="XP_031010153.1">
    <property type="nucleotide sequence ID" value="XM_031165795.1"/>
</dbReference>
<proteinExistence type="inferred from homology"/>
<dbReference type="PANTHER" id="PTHR43591:SF31">
    <property type="entry name" value="LAEA-LIKE, PUTATIVE (AFU_ORTHOLOGUE AFUA_8G01930)-RELATED"/>
    <property type="match status" value="1"/>
</dbReference>
<dbReference type="PANTHER" id="PTHR43591">
    <property type="entry name" value="METHYLTRANSFERASE"/>
    <property type="match status" value="1"/>
</dbReference>
<sequence length="337" mass="38114">MASQTAQIADERPEDVPAVLEAEDDAADSDSTLELGEGTSSYLTSLKSSIFSYRYENGRRYHAFHEGTYLVPNDDEEQNRMDLVHHIYSLLTQGRLYTAPIPDSPRRVLDLGTGTGIWAIDFADEHPSAEVIGTDLSPIQPEWTPTNCVFEVDDFEDPWVYKKPFDYIHARELEGCIANEEQFFQRTFENLSSGGYLEMKAQRGFFMSDDDSIKKAVNAEVWAEAMRDSSNKFGKPIDSVPGWKEKMINAGFVDVHQEIRKIPIGAWPKDPVLKEVGKCQVVQSCAAIDSYTPMLLGKVMGWGQEEVQVLMAKAKKELRDPSTHLYLPVYFIWGRKP</sequence>
<dbReference type="OrthoDB" id="2013972at2759"/>
<evidence type="ECO:0000313" key="3">
    <source>
        <dbReference type="Proteomes" id="UP000253153"/>
    </source>
</evidence>
<gene>
    <name evidence="2" type="ORF">FIESC28_11676</name>
</gene>
<dbReference type="InterPro" id="IPR029063">
    <property type="entry name" value="SAM-dependent_MTases_sf"/>
</dbReference>
<keyword evidence="3" id="KW-1185">Reference proteome</keyword>
<name>A0A366QIN0_9HYPO</name>
<dbReference type="EMBL" id="QKXC01000450">
    <property type="protein sequence ID" value="RBR03855.1"/>
    <property type="molecule type" value="Genomic_DNA"/>
</dbReference>